<reference evidence="1 4" key="2">
    <citation type="submission" date="2019-08" db="EMBL/GenBank/DDBJ databases">
        <title>The genome sequence of a newly discovered highly antifungal drug resistant Aspergillus species, Aspergillus tanneri NIH 1004.</title>
        <authorList>
            <person name="Mounaud S."/>
            <person name="Singh I."/>
            <person name="Joardar V."/>
            <person name="Pakala S."/>
            <person name="Pakala S."/>
            <person name="Venepally P."/>
            <person name="Chung J.K."/>
            <person name="Losada L."/>
            <person name="Nierman W.C."/>
        </authorList>
    </citation>
    <scope>NUCLEOTIDE SEQUENCE [LARGE SCALE GENOMIC DNA]</scope>
    <source>
        <strain evidence="1 4">NIH1004</strain>
    </source>
</reference>
<dbReference type="GO" id="GO:0071949">
    <property type="term" value="F:FAD binding"/>
    <property type="evidence" value="ECO:0007669"/>
    <property type="project" value="InterPro"/>
</dbReference>
<dbReference type="GO" id="GO:0006631">
    <property type="term" value="P:fatty acid metabolic process"/>
    <property type="evidence" value="ECO:0007669"/>
    <property type="project" value="InterPro"/>
</dbReference>
<dbReference type="Proteomes" id="UP000308092">
    <property type="component" value="Unassembled WGS sequence"/>
</dbReference>
<dbReference type="InterPro" id="IPR010354">
    <property type="entry name" value="Oleate_hydratase"/>
</dbReference>
<dbReference type="AlphaFoldDB" id="A0A4S3JH82"/>
<accession>A0A4S3JH82</accession>
<keyword evidence="3" id="KW-1185">Reference proteome</keyword>
<dbReference type="GeneID" id="54324974"/>
<dbReference type="PANTHER" id="PTHR37417">
    <property type="entry name" value="67 KDA MYOSIN-CROSS-REACTIVE ANTIGEN FAMILY PROTEIN (AFU_ORTHOLOGUE AFUA_5G09970)"/>
    <property type="match status" value="1"/>
</dbReference>
<evidence type="ECO:0000313" key="4">
    <source>
        <dbReference type="Proteomes" id="UP000324241"/>
    </source>
</evidence>
<proteinExistence type="predicted"/>
<dbReference type="Gene3D" id="3.50.50.60">
    <property type="entry name" value="FAD/NAD(P)-binding domain"/>
    <property type="match status" value="3"/>
</dbReference>
<dbReference type="STRING" id="1220188.A0A4S3JH82"/>
<comment type="caution">
    <text evidence="2">The sequence shown here is derived from an EMBL/GenBank/DDBJ whole genome shotgun (WGS) entry which is preliminary data.</text>
</comment>
<dbReference type="OrthoDB" id="545169at2759"/>
<dbReference type="SUPFAM" id="SSF51905">
    <property type="entry name" value="FAD/NAD(P)-binding domain"/>
    <property type="match status" value="1"/>
</dbReference>
<dbReference type="Pfam" id="PF06100">
    <property type="entry name" value="MCRA"/>
    <property type="match status" value="1"/>
</dbReference>
<sequence>MIHPSSTLKRDPENVQAWLVGSGIPSLAAAVHLIREANVPGRNIHILDLRPGSGGELTTPKETLEGYFLPFECHPHIYSNCTEALLSLIPDRNNPGKCLMDDIHEFEHSAQPPQEDEFTRAIRLGHSGPQAVYTRGIHLGFKYRMDLIRFILQSETALGSKSISDIFDEHFFETGFWMLWSTTFAFQPWHSAVEFRRHLRKYLEDIQSLNNVKRSHRTKYNLFESIVAPIMEYLKEQGVDFLFHVEVKDLLFYPESDPTTVSEIKLNKSDREHLVTLDPEDICLVDLGFSRSGVAFGSNDLPPSFLSSNWEDLMMKEWNLWQTLSKKTPKFGNPANYLLRALESGIETFTTTLQGATFMELYENITHNQPGTGTMLSLVDSNWDITLSIPHQPVFSTQPGNVNVICGYALNPSNEGNFVKKAMFACSGREIFTEVLSHFGISHEQFRDTATTIPCGEPLGTAAFLTRSEGDRPLVIPENTTNIAFIGQFAELPEDTTLSMEYSVRTAQTAVYELLGLEKAPSGVKKNIVVEVFDLLK</sequence>
<evidence type="ECO:0000313" key="2">
    <source>
        <dbReference type="EMBL" id="THC94565.1"/>
    </source>
</evidence>
<evidence type="ECO:0008006" key="5">
    <source>
        <dbReference type="Google" id="ProtNLM"/>
    </source>
</evidence>
<dbReference type="EMBL" id="SOSA01000201">
    <property type="protein sequence ID" value="THC94565.1"/>
    <property type="molecule type" value="Genomic_DNA"/>
</dbReference>
<dbReference type="Proteomes" id="UP000324241">
    <property type="component" value="Unassembled WGS sequence"/>
</dbReference>
<dbReference type="PANTHER" id="PTHR37417:SF4">
    <property type="entry name" value="67 KDA MYOSIN-CROSS-REACTIVE ANTIGEN FAMILY PROTEIN (AFU_ORTHOLOGUE AFUA_3G03570)"/>
    <property type="match status" value="1"/>
</dbReference>
<dbReference type="RefSeq" id="XP_033428962.1">
    <property type="nucleotide sequence ID" value="XM_033566967.1"/>
</dbReference>
<gene>
    <name evidence="1" type="ORF">ATNIH1004_002272</name>
    <name evidence="2" type="ORF">EYZ11_005964</name>
</gene>
<organism evidence="2 3">
    <name type="scientific">Aspergillus tanneri</name>
    <dbReference type="NCBI Taxonomy" id="1220188"/>
    <lineage>
        <taxon>Eukaryota</taxon>
        <taxon>Fungi</taxon>
        <taxon>Dikarya</taxon>
        <taxon>Ascomycota</taxon>
        <taxon>Pezizomycotina</taxon>
        <taxon>Eurotiomycetes</taxon>
        <taxon>Eurotiomycetidae</taxon>
        <taxon>Eurotiales</taxon>
        <taxon>Aspergillaceae</taxon>
        <taxon>Aspergillus</taxon>
        <taxon>Aspergillus subgen. Circumdati</taxon>
    </lineage>
</organism>
<reference evidence="2 3" key="1">
    <citation type="submission" date="2019-03" db="EMBL/GenBank/DDBJ databases">
        <title>The genome sequence of a newly discovered highly antifungal drug resistant Aspergillus species, Aspergillus tanneri NIH 1004.</title>
        <authorList>
            <person name="Mounaud S."/>
            <person name="Singh I."/>
            <person name="Joardar V."/>
            <person name="Pakala S."/>
            <person name="Pakala S."/>
            <person name="Venepally P."/>
            <person name="Hoover J."/>
            <person name="Nierman W."/>
            <person name="Chung J."/>
            <person name="Losada L."/>
        </authorList>
    </citation>
    <scope>NUCLEOTIDE SEQUENCE [LARGE SCALE GENOMIC DNA]</scope>
    <source>
        <strain evidence="2 3">NIH1004</strain>
    </source>
</reference>
<dbReference type="InterPro" id="IPR036188">
    <property type="entry name" value="FAD/NAD-bd_sf"/>
</dbReference>
<protein>
    <recommendedName>
        <fullName evidence="5">Oleate hydratase</fullName>
    </recommendedName>
</protein>
<evidence type="ECO:0000313" key="3">
    <source>
        <dbReference type="Proteomes" id="UP000308092"/>
    </source>
</evidence>
<evidence type="ECO:0000313" key="1">
    <source>
        <dbReference type="EMBL" id="KAA8649601.1"/>
    </source>
</evidence>
<name>A0A4S3JH82_9EURO</name>
<dbReference type="EMBL" id="QUQM01000001">
    <property type="protein sequence ID" value="KAA8649601.1"/>
    <property type="molecule type" value="Genomic_DNA"/>
</dbReference>
<dbReference type="VEuPathDB" id="FungiDB:EYZ11_005964"/>
<dbReference type="GO" id="GO:0050151">
    <property type="term" value="F:oleate hydratase activity"/>
    <property type="evidence" value="ECO:0007669"/>
    <property type="project" value="InterPro"/>
</dbReference>